<dbReference type="InParanoid" id="G4MN76"/>
<accession>G4MN76</accession>
<dbReference type="GeneID" id="12985686"/>
<name>G4MN76_PYRO7</name>
<dbReference type="OrthoDB" id="3499148at2759"/>
<dbReference type="AlphaFoldDB" id="G4MN76"/>
<dbReference type="EMBL" id="CM001231">
    <property type="protein sequence ID" value="EHA56199.1"/>
    <property type="molecule type" value="Genomic_DNA"/>
</dbReference>
<feature type="non-terminal residue" evidence="1">
    <location>
        <position position="1"/>
    </location>
</feature>
<keyword evidence="2" id="KW-1185">Reference proteome</keyword>
<reference evidence="1 2" key="1">
    <citation type="journal article" date="2005" name="Nature">
        <title>The genome sequence of the rice blast fungus Magnaporthe grisea.</title>
        <authorList>
            <person name="Dean R.A."/>
            <person name="Talbot N.J."/>
            <person name="Ebbole D.J."/>
            <person name="Farman M.L."/>
            <person name="Mitchell T.K."/>
            <person name="Orbach M.J."/>
            <person name="Thon M."/>
            <person name="Kulkarni R."/>
            <person name="Xu J.R."/>
            <person name="Pan H."/>
            <person name="Read N.D."/>
            <person name="Lee Y.H."/>
            <person name="Carbone I."/>
            <person name="Brown D."/>
            <person name="Oh Y.Y."/>
            <person name="Donofrio N."/>
            <person name="Jeong J.S."/>
            <person name="Soanes D.M."/>
            <person name="Djonovic S."/>
            <person name="Kolomiets E."/>
            <person name="Rehmeyer C."/>
            <person name="Li W."/>
            <person name="Harding M."/>
            <person name="Kim S."/>
            <person name="Lebrun M.H."/>
            <person name="Bohnert H."/>
            <person name="Coughlan S."/>
            <person name="Butler J."/>
            <person name="Calvo S."/>
            <person name="Ma L.J."/>
            <person name="Nicol R."/>
            <person name="Purcell S."/>
            <person name="Nusbaum C."/>
            <person name="Galagan J.E."/>
            <person name="Birren B.W."/>
        </authorList>
    </citation>
    <scope>NUCLEOTIDE SEQUENCE [LARGE SCALE GENOMIC DNA]</scope>
    <source>
        <strain evidence="2">70-15 / ATCC MYA-4617 / FGSC 8958</strain>
    </source>
</reference>
<proteinExistence type="predicted"/>
<gene>
    <name evidence="1" type="ORF">MGG_16020</name>
</gene>
<dbReference type="Proteomes" id="UP000009058">
    <property type="component" value="Chromosome 1"/>
</dbReference>
<dbReference type="VEuPathDB" id="FungiDB:MGG_16020"/>
<organism evidence="1 2">
    <name type="scientific">Pyricularia oryzae (strain 70-15 / ATCC MYA-4617 / FGSC 8958)</name>
    <name type="common">Rice blast fungus</name>
    <name type="synonym">Magnaporthe oryzae</name>
    <dbReference type="NCBI Taxonomy" id="242507"/>
    <lineage>
        <taxon>Eukaryota</taxon>
        <taxon>Fungi</taxon>
        <taxon>Dikarya</taxon>
        <taxon>Ascomycota</taxon>
        <taxon>Pezizomycotina</taxon>
        <taxon>Sordariomycetes</taxon>
        <taxon>Sordariomycetidae</taxon>
        <taxon>Magnaporthales</taxon>
        <taxon>Pyriculariaceae</taxon>
        <taxon>Pyricularia</taxon>
    </lineage>
</organism>
<dbReference type="KEGG" id="mgr:MGG_16020"/>
<dbReference type="RefSeq" id="XP_003708811.1">
    <property type="nucleotide sequence ID" value="XM_003708763.1"/>
</dbReference>
<dbReference type="STRING" id="242507.G4MN76"/>
<reference key="2">
    <citation type="submission" date="2011-05" db="EMBL/GenBank/DDBJ databases">
        <title>The Genome Sequence of Magnaporthe oryzae 70-15.</title>
        <authorList>
            <consortium name="The Broad Institute Genome Sequencing Platform"/>
            <person name="Ma L.-J."/>
            <person name="Dead R."/>
            <person name="Young S.K."/>
            <person name="Zeng Q."/>
            <person name="Gargeya S."/>
            <person name="Fitzgerald M."/>
            <person name="Haas B."/>
            <person name="Abouelleil A."/>
            <person name="Alvarado L."/>
            <person name="Arachchi H.M."/>
            <person name="Berlin A."/>
            <person name="Brown A."/>
            <person name="Chapman S.B."/>
            <person name="Chen Z."/>
            <person name="Dunbar C."/>
            <person name="Freedman E."/>
            <person name="Gearin G."/>
            <person name="Gellesch M."/>
            <person name="Goldberg J."/>
            <person name="Griggs A."/>
            <person name="Gujja S."/>
            <person name="Heiman D."/>
            <person name="Howarth C."/>
            <person name="Larson L."/>
            <person name="Lui A."/>
            <person name="MacDonald P.J.P."/>
            <person name="Mehta T."/>
            <person name="Montmayeur A."/>
            <person name="Murphy C."/>
            <person name="Neiman D."/>
            <person name="Pearson M."/>
            <person name="Priest M."/>
            <person name="Roberts A."/>
            <person name="Saif S."/>
            <person name="Shea T."/>
            <person name="Shenoy N."/>
            <person name="Sisk P."/>
            <person name="Stolte C."/>
            <person name="Sykes S."/>
            <person name="Yandava C."/>
            <person name="Wortman J."/>
            <person name="Nusbaum C."/>
            <person name="Birren B."/>
        </authorList>
    </citation>
    <scope>NUCLEOTIDE SEQUENCE</scope>
    <source>
        <strain>70-15</strain>
    </source>
</reference>
<evidence type="ECO:0000313" key="1">
    <source>
        <dbReference type="EMBL" id="EHA56199.1"/>
    </source>
</evidence>
<sequence>MDEVDESPTSPRGIPESLGDVSWLLSRIEQQSRCPRNAASWLNEVKSTTAKILFEISFPTWFAYRLTRHAAFSNSHFEGKSELKAKLHWFEAQGEETKLGLARQVSNLLSPSAIKKINTWKDMTQNKRKRNIDEIEDDCTSATTTTIAPETAIASQCMTATTESLSVFHHASLNETRKLFPRRIYNAIVRSAPCPGTIAASITTISPTNSIQQPCQVAFEMRIKLASAYIPTIAKDLFDANVVENNGVISLQTPTYTVVPSPSLTLKGCRLLAIPEIFGVEVAEAIHDSFIYQGDISYGYDTTSSV</sequence>
<evidence type="ECO:0000313" key="2">
    <source>
        <dbReference type="Proteomes" id="UP000009058"/>
    </source>
</evidence>
<protein>
    <submittedName>
        <fullName evidence="1">Uncharacterized protein</fullName>
    </submittedName>
</protein>